<dbReference type="EMBL" id="JAWDIT010000001">
    <property type="protein sequence ID" value="MDU0344547.1"/>
    <property type="molecule type" value="Genomic_DNA"/>
</dbReference>
<comment type="caution">
    <text evidence="2">The sequence shown here is derived from an EMBL/GenBank/DDBJ whole genome shotgun (WGS) entry which is preliminary data.</text>
</comment>
<dbReference type="CDD" id="cd00093">
    <property type="entry name" value="HTH_XRE"/>
    <property type="match status" value="1"/>
</dbReference>
<dbReference type="Pfam" id="PF01381">
    <property type="entry name" value="HTH_3"/>
    <property type="match status" value="1"/>
</dbReference>
<dbReference type="SMART" id="SM00530">
    <property type="entry name" value="HTH_XRE"/>
    <property type="match status" value="1"/>
</dbReference>
<dbReference type="RefSeq" id="WP_298871571.1">
    <property type="nucleotide sequence ID" value="NZ_JAWDIT010000001.1"/>
</dbReference>
<keyword evidence="3" id="KW-1185">Reference proteome</keyword>
<evidence type="ECO:0000313" key="2">
    <source>
        <dbReference type="EMBL" id="MDU0344547.1"/>
    </source>
</evidence>
<dbReference type="Gene3D" id="1.10.260.40">
    <property type="entry name" value="lambda repressor-like DNA-binding domains"/>
    <property type="match status" value="1"/>
</dbReference>
<dbReference type="InterPro" id="IPR010982">
    <property type="entry name" value="Lambda_DNA-bd_dom_sf"/>
</dbReference>
<accession>A0ABU3SJI1</accession>
<sequence>MARTRKTPHPFDKHLGAAIRSARARRDLNRETLAARTGIPLSNLKRREDGVNETTVSELERIAAALRVSARDIVDMALQDYGADGRTGPSSPQDGLQKLLASVSEPPRTLEEADAVIYLGHVAPGRRDAANTDDRIAATD</sequence>
<gene>
    <name evidence="2" type="ORF">RWH44_02410</name>
</gene>
<dbReference type="Proteomes" id="UP001261125">
    <property type="component" value="Unassembled WGS sequence"/>
</dbReference>
<organism evidence="2 3">
    <name type="scientific">Microbacterium phycohabitans</name>
    <dbReference type="NCBI Taxonomy" id="3075993"/>
    <lineage>
        <taxon>Bacteria</taxon>
        <taxon>Bacillati</taxon>
        <taxon>Actinomycetota</taxon>
        <taxon>Actinomycetes</taxon>
        <taxon>Micrococcales</taxon>
        <taxon>Microbacteriaceae</taxon>
        <taxon>Microbacterium</taxon>
    </lineage>
</organism>
<feature type="domain" description="HTH cro/C1-type" evidence="1">
    <location>
        <begin position="19"/>
        <end position="73"/>
    </location>
</feature>
<reference evidence="2 3" key="1">
    <citation type="submission" date="2023-09" db="EMBL/GenBank/DDBJ databases">
        <title>Microbacterium fusihabitans sp. nov., Microbacterium phycihabitans sp. nov., and Microbacterium cervinum sp. nov., isolated from dried seaweeds of beach.</title>
        <authorList>
            <person name="Lee S.D."/>
        </authorList>
    </citation>
    <scope>NUCLEOTIDE SEQUENCE [LARGE SCALE GENOMIC DNA]</scope>
    <source>
        <strain evidence="2 3">KSW2-29</strain>
    </source>
</reference>
<dbReference type="InterPro" id="IPR001387">
    <property type="entry name" value="Cro/C1-type_HTH"/>
</dbReference>
<protein>
    <submittedName>
        <fullName evidence="2">Helix-turn-helix transcriptional regulator</fullName>
    </submittedName>
</protein>
<evidence type="ECO:0000313" key="3">
    <source>
        <dbReference type="Proteomes" id="UP001261125"/>
    </source>
</evidence>
<name>A0ABU3SJI1_9MICO</name>
<evidence type="ECO:0000259" key="1">
    <source>
        <dbReference type="PROSITE" id="PS50943"/>
    </source>
</evidence>
<dbReference type="PROSITE" id="PS50943">
    <property type="entry name" value="HTH_CROC1"/>
    <property type="match status" value="1"/>
</dbReference>
<proteinExistence type="predicted"/>
<dbReference type="SUPFAM" id="SSF47413">
    <property type="entry name" value="lambda repressor-like DNA-binding domains"/>
    <property type="match status" value="1"/>
</dbReference>